<comment type="caution">
    <text evidence="2">The sequence shown here is derived from an EMBL/GenBank/DDBJ whole genome shotgun (WGS) entry which is preliminary data.</text>
</comment>
<accession>A0ABV6FMT2</accession>
<feature type="signal peptide" evidence="1">
    <location>
        <begin position="1"/>
        <end position="19"/>
    </location>
</feature>
<feature type="chain" id="PRO_5045572666" description="DUF4421 domain-containing protein" evidence="1">
    <location>
        <begin position="20"/>
        <end position="326"/>
    </location>
</feature>
<dbReference type="Proteomes" id="UP001589797">
    <property type="component" value="Unassembled WGS sequence"/>
</dbReference>
<protein>
    <recommendedName>
        <fullName evidence="4">DUF4421 domain-containing protein</fullName>
    </recommendedName>
</protein>
<evidence type="ECO:0000313" key="2">
    <source>
        <dbReference type="EMBL" id="MFC0261175.1"/>
    </source>
</evidence>
<organism evidence="2 3">
    <name type="scientific">Fontibacter flavus</name>
    <dbReference type="NCBI Taxonomy" id="654838"/>
    <lineage>
        <taxon>Bacteria</taxon>
        <taxon>Pseudomonadati</taxon>
        <taxon>Bacteroidota</taxon>
        <taxon>Cytophagia</taxon>
        <taxon>Cytophagales</taxon>
        <taxon>Cyclobacteriaceae</taxon>
        <taxon>Fontibacter</taxon>
    </lineage>
</organism>
<evidence type="ECO:0000313" key="3">
    <source>
        <dbReference type="Proteomes" id="UP001589797"/>
    </source>
</evidence>
<sequence length="326" mass="37546">MRKYFVAVLILVFSGSTFAQDDIFGIDTRARDKARKSDSDIGNFTRNIISNFSFEFSGGGAYHTQVMDFNSETPGQYPIAQYRLDNPRELTAEDTIRFTGGDVAFPINLGVRLNLFNTLTLGAGYGREFGSMGNIKGDDFEVLWQRNRYTFDKLYGTVGLVLYDASKRAKFLNWRYRKFSSNNLYMQGEKNQRIRQVYPWRFVLEGEFGSLFLRQNVHERLLTDGKTYYGAGLRIEKEFSEYSRLFIKTGVELRDFVFQAENLSEIQNLKQTLYVAQVGFSINLPGTKRCKVPGCGVVMKHLHDGVEYRGSSIFNLQNRKVGQWYK</sequence>
<evidence type="ECO:0000256" key="1">
    <source>
        <dbReference type="SAM" id="SignalP"/>
    </source>
</evidence>
<reference evidence="2 3" key="1">
    <citation type="submission" date="2024-09" db="EMBL/GenBank/DDBJ databases">
        <authorList>
            <person name="Sun Q."/>
            <person name="Mori K."/>
        </authorList>
    </citation>
    <scope>NUCLEOTIDE SEQUENCE [LARGE SCALE GENOMIC DNA]</scope>
    <source>
        <strain evidence="2 3">CCM 7650</strain>
    </source>
</reference>
<dbReference type="RefSeq" id="WP_382385629.1">
    <property type="nucleotide sequence ID" value="NZ_JBHLWI010000001.1"/>
</dbReference>
<gene>
    <name evidence="2" type="ORF">ACFFIP_00675</name>
</gene>
<proteinExistence type="predicted"/>
<keyword evidence="3" id="KW-1185">Reference proteome</keyword>
<name>A0ABV6FMT2_9BACT</name>
<dbReference type="EMBL" id="JBHLWI010000001">
    <property type="protein sequence ID" value="MFC0261175.1"/>
    <property type="molecule type" value="Genomic_DNA"/>
</dbReference>
<keyword evidence="1" id="KW-0732">Signal</keyword>
<evidence type="ECO:0008006" key="4">
    <source>
        <dbReference type="Google" id="ProtNLM"/>
    </source>
</evidence>